<evidence type="ECO:0000256" key="1">
    <source>
        <dbReference type="SAM" id="MobiDB-lite"/>
    </source>
</evidence>
<dbReference type="AlphaFoldDB" id="A0A176VDF0"/>
<protein>
    <submittedName>
        <fullName evidence="2">Uncharacterized protein</fullName>
    </submittedName>
</protein>
<feature type="region of interest" description="Disordered" evidence="1">
    <location>
        <begin position="1"/>
        <end position="33"/>
    </location>
</feature>
<evidence type="ECO:0000313" key="2">
    <source>
        <dbReference type="EMBL" id="OAE18889.1"/>
    </source>
</evidence>
<keyword evidence="3" id="KW-1185">Reference proteome</keyword>
<dbReference type="EMBL" id="LVLJ01003984">
    <property type="protein sequence ID" value="OAE18889.1"/>
    <property type="molecule type" value="Genomic_DNA"/>
</dbReference>
<proteinExistence type="predicted"/>
<organism evidence="2 3">
    <name type="scientific">Marchantia polymorpha subsp. ruderalis</name>
    <dbReference type="NCBI Taxonomy" id="1480154"/>
    <lineage>
        <taxon>Eukaryota</taxon>
        <taxon>Viridiplantae</taxon>
        <taxon>Streptophyta</taxon>
        <taxon>Embryophyta</taxon>
        <taxon>Marchantiophyta</taxon>
        <taxon>Marchantiopsida</taxon>
        <taxon>Marchantiidae</taxon>
        <taxon>Marchantiales</taxon>
        <taxon>Marchantiaceae</taxon>
        <taxon>Marchantia</taxon>
    </lineage>
</organism>
<name>A0A176VDF0_MARPO</name>
<dbReference type="Proteomes" id="UP000077202">
    <property type="component" value="Unassembled WGS sequence"/>
</dbReference>
<accession>A0A176VDF0</accession>
<gene>
    <name evidence="2" type="ORF">AXG93_3022s1130</name>
</gene>
<comment type="caution">
    <text evidence="2">The sequence shown here is derived from an EMBL/GenBank/DDBJ whole genome shotgun (WGS) entry which is preliminary data.</text>
</comment>
<reference evidence="2" key="1">
    <citation type="submission" date="2016-03" db="EMBL/GenBank/DDBJ databases">
        <title>Mechanisms controlling the formation of the plant cell surface in tip-growing cells are functionally conserved among land plants.</title>
        <authorList>
            <person name="Honkanen S."/>
            <person name="Jones V.A."/>
            <person name="Morieri G."/>
            <person name="Champion C."/>
            <person name="Hetherington A.J."/>
            <person name="Kelly S."/>
            <person name="Saint-Marcoux D."/>
            <person name="Proust H."/>
            <person name="Prescott H."/>
            <person name="Dolan L."/>
        </authorList>
    </citation>
    <scope>NUCLEOTIDE SEQUENCE [LARGE SCALE GENOMIC DNA]</scope>
    <source>
        <tissue evidence="2">Whole gametophyte</tissue>
    </source>
</reference>
<evidence type="ECO:0000313" key="3">
    <source>
        <dbReference type="Proteomes" id="UP000077202"/>
    </source>
</evidence>
<sequence>MKARQLILEADSSTESRAAALQGRTNPEMGTELNGETEVKEKEVLVEKDLWTFAVLPLFQFLDRKRRKEPPTTDLTWS</sequence>